<dbReference type="Pfam" id="PF13442">
    <property type="entry name" value="Cytochrome_CBB3"/>
    <property type="match status" value="1"/>
</dbReference>
<dbReference type="PANTHER" id="PTHR33546">
    <property type="entry name" value="LARGE, MULTIFUNCTIONAL SECRETED PROTEIN-RELATED"/>
    <property type="match status" value="1"/>
</dbReference>
<evidence type="ECO:0000256" key="1">
    <source>
        <dbReference type="ARBA" id="ARBA00022617"/>
    </source>
</evidence>
<keyword evidence="3 4" id="KW-0408">Iron</keyword>
<name>A0A7T0G4C1_9BACT</name>
<evidence type="ECO:0000313" key="8">
    <source>
        <dbReference type="Proteomes" id="UP000594464"/>
    </source>
</evidence>
<evidence type="ECO:0000313" key="7">
    <source>
        <dbReference type="EMBL" id="QPJ66214.1"/>
    </source>
</evidence>
<proteinExistence type="predicted"/>
<sequence>MSLKTFARILIVAFLFAPQSIWAKSQDEWLAQGKTVYKAYCSHCHGVSGAGDGYNSEFLDKDPAELSDTVFLAKRSNDRLYRAIKHGGLDVKKSFLMPSFGKTLSDEEIWSLVIWIRHNAADDSHPVEAPAHADSKRPVGIAVEPADIEFFLRWFEAQGKKMEWRQLGEKLFWSKKSCLACHKIGEEGGQVGPDLSRASLNYRPEWMYAWIKNPQKFQPHTKMPNVGLDDKQAWAIVSYLSNLDIEVEGISDEWSSFLSLEGDAERGKKLFFDAEGKANCSKCHAVKGVGGSVGPDLSYTGSSRTPLFLLESILDPKAVITAGYYSLMVLTKDRKFITGIRKNEDASGIELVDKDGNLVYISRDQIKKFKKQKISMMPGNFKDILSPQEIADCLAFLKTLTAKNVTFTR</sequence>
<feature type="signal peptide" evidence="5">
    <location>
        <begin position="1"/>
        <end position="23"/>
    </location>
</feature>
<feature type="domain" description="Cytochrome c" evidence="6">
    <location>
        <begin position="28"/>
        <end position="120"/>
    </location>
</feature>
<dbReference type="PANTHER" id="PTHR33546:SF1">
    <property type="entry name" value="LARGE, MULTIFUNCTIONAL SECRETED PROTEIN"/>
    <property type="match status" value="1"/>
</dbReference>
<feature type="domain" description="Cytochrome c" evidence="6">
    <location>
        <begin position="262"/>
        <end position="401"/>
    </location>
</feature>
<dbReference type="NCBIfam" id="TIGR02603">
    <property type="entry name" value="CxxCH_TIGR02603"/>
    <property type="match status" value="1"/>
</dbReference>
<evidence type="ECO:0000256" key="2">
    <source>
        <dbReference type="ARBA" id="ARBA00022723"/>
    </source>
</evidence>
<accession>A0A7T0G4C1</accession>
<evidence type="ECO:0000256" key="3">
    <source>
        <dbReference type="ARBA" id="ARBA00023004"/>
    </source>
</evidence>
<organism evidence="7 8">
    <name type="scientific">Candidatus Nitrohelix vancouverensis</name>
    <dbReference type="NCBI Taxonomy" id="2705534"/>
    <lineage>
        <taxon>Bacteria</taxon>
        <taxon>Pseudomonadati</taxon>
        <taxon>Nitrospinota/Tectimicrobiota group</taxon>
        <taxon>Nitrospinota</taxon>
        <taxon>Nitrospinia</taxon>
        <taxon>Nitrospinales</taxon>
        <taxon>Nitrospinaceae</taxon>
        <taxon>Candidatus Nitrohelix</taxon>
    </lineage>
</organism>
<reference evidence="8" key="1">
    <citation type="submission" date="2020-02" db="EMBL/GenBank/DDBJ databases">
        <title>Genomic and physiological characterization of two novel Nitrospinaceae genera.</title>
        <authorList>
            <person name="Mueller A.J."/>
            <person name="Jung M.-Y."/>
            <person name="Strachan C.R."/>
            <person name="Herbold C.W."/>
            <person name="Kirkegaard R.H."/>
            <person name="Daims H."/>
        </authorList>
    </citation>
    <scope>NUCLEOTIDE SEQUENCE [LARGE SCALE GENOMIC DNA]</scope>
</reference>
<dbReference type="AlphaFoldDB" id="A0A7T0G4C1"/>
<dbReference type="Gene3D" id="1.10.760.10">
    <property type="entry name" value="Cytochrome c-like domain"/>
    <property type="match status" value="3"/>
</dbReference>
<feature type="domain" description="Cytochrome c" evidence="6">
    <location>
        <begin position="163"/>
        <end position="244"/>
    </location>
</feature>
<dbReference type="SUPFAM" id="SSF46626">
    <property type="entry name" value="Cytochrome c"/>
    <property type="match status" value="3"/>
</dbReference>
<feature type="chain" id="PRO_5032363553" evidence="5">
    <location>
        <begin position="24"/>
        <end position="409"/>
    </location>
</feature>
<keyword evidence="2 4" id="KW-0479">Metal-binding</keyword>
<keyword evidence="1 4" id="KW-0349">Heme</keyword>
<dbReference type="GO" id="GO:0046872">
    <property type="term" value="F:metal ion binding"/>
    <property type="evidence" value="ECO:0007669"/>
    <property type="project" value="UniProtKB-KW"/>
</dbReference>
<dbReference type="InterPro" id="IPR009056">
    <property type="entry name" value="Cyt_c-like_dom"/>
</dbReference>
<dbReference type="InterPro" id="IPR013427">
    <property type="entry name" value="Haem-bd_dom_put"/>
</dbReference>
<dbReference type="InterPro" id="IPR036909">
    <property type="entry name" value="Cyt_c-like_dom_sf"/>
</dbReference>
<dbReference type="KEGG" id="nva:G3M78_12750"/>
<protein>
    <submittedName>
        <fullName evidence="7">C-type cytochrome</fullName>
    </submittedName>
</protein>
<evidence type="ECO:0000256" key="4">
    <source>
        <dbReference type="PROSITE-ProRule" id="PRU00433"/>
    </source>
</evidence>
<dbReference type="GO" id="GO:0020037">
    <property type="term" value="F:heme binding"/>
    <property type="evidence" value="ECO:0007669"/>
    <property type="project" value="InterPro"/>
</dbReference>
<dbReference type="Proteomes" id="UP000594464">
    <property type="component" value="Chromosome"/>
</dbReference>
<keyword evidence="5" id="KW-0732">Signal</keyword>
<dbReference type="GO" id="GO:0009055">
    <property type="term" value="F:electron transfer activity"/>
    <property type="evidence" value="ECO:0007669"/>
    <property type="project" value="InterPro"/>
</dbReference>
<evidence type="ECO:0000259" key="6">
    <source>
        <dbReference type="PROSITE" id="PS51007"/>
    </source>
</evidence>
<dbReference type="EMBL" id="CP048620">
    <property type="protein sequence ID" value="QPJ66214.1"/>
    <property type="molecule type" value="Genomic_DNA"/>
</dbReference>
<dbReference type="PROSITE" id="PS51007">
    <property type="entry name" value="CYTC"/>
    <property type="match status" value="3"/>
</dbReference>
<gene>
    <name evidence="7" type="ORF">G3M78_12750</name>
</gene>
<evidence type="ECO:0000256" key="5">
    <source>
        <dbReference type="SAM" id="SignalP"/>
    </source>
</evidence>
<dbReference type="Pfam" id="PF00034">
    <property type="entry name" value="Cytochrom_C"/>
    <property type="match status" value="2"/>
</dbReference>